<protein>
    <submittedName>
        <fullName evidence="1">Uncharacterized protein</fullName>
    </submittedName>
</protein>
<evidence type="ECO:0000313" key="1">
    <source>
        <dbReference type="EMBL" id="TKT91935.1"/>
    </source>
</evidence>
<gene>
    <name evidence="1" type="ORF">FDK13_12370</name>
</gene>
<dbReference type="OrthoDB" id="878093at2"/>
<organism evidence="1 2">
    <name type="scientific">Dyadobacter frigoris</name>
    <dbReference type="NCBI Taxonomy" id="2576211"/>
    <lineage>
        <taxon>Bacteria</taxon>
        <taxon>Pseudomonadati</taxon>
        <taxon>Bacteroidota</taxon>
        <taxon>Cytophagia</taxon>
        <taxon>Cytophagales</taxon>
        <taxon>Spirosomataceae</taxon>
        <taxon>Dyadobacter</taxon>
    </lineage>
</organism>
<comment type="caution">
    <text evidence="1">The sequence shown here is derived from an EMBL/GenBank/DDBJ whole genome shotgun (WGS) entry which is preliminary data.</text>
</comment>
<accession>A0A4U6D676</accession>
<evidence type="ECO:0000313" key="2">
    <source>
        <dbReference type="Proteomes" id="UP000304900"/>
    </source>
</evidence>
<name>A0A4U6D676_9BACT</name>
<keyword evidence="2" id="KW-1185">Reference proteome</keyword>
<sequence length="186" mass="22036">MDDILDDNPQWLQSLVLADMFQWNNAHQTTFGELFEAVTYHDSHWVASITNKSLEHVLIIRLDGFWNKEYSHYDESIQDWPFSLIKIEDVQSIKYKRYEDRETNTISSSESHITEGVAVTRFDDIYGGFIELKHNPNIKVLLMSAQGEYFPPNPEVSINTTEKESEVRLEEFKWWKFWEHDSKKIS</sequence>
<reference evidence="1 2" key="1">
    <citation type="submission" date="2019-05" db="EMBL/GenBank/DDBJ databases">
        <title>Dyadobacter AR-3-8 sp. nov., isolated from arctic soil.</title>
        <authorList>
            <person name="Chaudhary D.K."/>
        </authorList>
    </citation>
    <scope>NUCLEOTIDE SEQUENCE [LARGE SCALE GENOMIC DNA]</scope>
    <source>
        <strain evidence="1 2">AR-3-8</strain>
    </source>
</reference>
<dbReference type="RefSeq" id="WP_137340304.1">
    <property type="nucleotide sequence ID" value="NZ_SZVO01000005.1"/>
</dbReference>
<dbReference type="AlphaFoldDB" id="A0A4U6D676"/>
<dbReference type="Proteomes" id="UP000304900">
    <property type="component" value="Unassembled WGS sequence"/>
</dbReference>
<proteinExistence type="predicted"/>
<dbReference type="EMBL" id="SZVO01000005">
    <property type="protein sequence ID" value="TKT91935.1"/>
    <property type="molecule type" value="Genomic_DNA"/>
</dbReference>